<keyword evidence="2" id="KW-0378">Hydrolase</keyword>
<dbReference type="Pfam" id="PF01981">
    <property type="entry name" value="PTH2"/>
    <property type="match status" value="1"/>
</dbReference>
<organism evidence="5 6">
    <name type="scientific">Paxillus rubicundulus Ve08.2h10</name>
    <dbReference type="NCBI Taxonomy" id="930991"/>
    <lineage>
        <taxon>Eukaryota</taxon>
        <taxon>Fungi</taxon>
        <taxon>Dikarya</taxon>
        <taxon>Basidiomycota</taxon>
        <taxon>Agaricomycotina</taxon>
        <taxon>Agaricomycetes</taxon>
        <taxon>Agaricomycetidae</taxon>
        <taxon>Boletales</taxon>
        <taxon>Paxilineae</taxon>
        <taxon>Paxillaceae</taxon>
        <taxon>Paxillus</taxon>
    </lineage>
</organism>
<dbReference type="HOGENOM" id="CLU_119261_1_0_1"/>
<protein>
    <recommendedName>
        <fullName evidence="1">peptidyl-tRNA hydrolase</fullName>
        <ecNumber evidence="1">3.1.1.29</ecNumber>
    </recommendedName>
</protein>
<evidence type="ECO:0000256" key="2">
    <source>
        <dbReference type="ARBA" id="ARBA00022801"/>
    </source>
</evidence>
<dbReference type="Gene3D" id="3.40.1490.10">
    <property type="entry name" value="Bit1"/>
    <property type="match status" value="1"/>
</dbReference>
<dbReference type="Proteomes" id="UP000054538">
    <property type="component" value="Unassembled WGS sequence"/>
</dbReference>
<dbReference type="InParanoid" id="A0A0D0DP90"/>
<dbReference type="OrthoDB" id="201213at2759"/>
<dbReference type="GO" id="GO:0004045">
    <property type="term" value="F:peptidyl-tRNA hydrolase activity"/>
    <property type="evidence" value="ECO:0007669"/>
    <property type="project" value="UniProtKB-EC"/>
</dbReference>
<dbReference type="InterPro" id="IPR002833">
    <property type="entry name" value="PTH2"/>
</dbReference>
<reference evidence="6" key="2">
    <citation type="submission" date="2015-01" db="EMBL/GenBank/DDBJ databases">
        <title>Evolutionary Origins and Diversification of the Mycorrhizal Mutualists.</title>
        <authorList>
            <consortium name="DOE Joint Genome Institute"/>
            <consortium name="Mycorrhizal Genomics Consortium"/>
            <person name="Kohler A."/>
            <person name="Kuo A."/>
            <person name="Nagy L.G."/>
            <person name="Floudas D."/>
            <person name="Copeland A."/>
            <person name="Barry K.W."/>
            <person name="Cichocki N."/>
            <person name="Veneault-Fourrey C."/>
            <person name="LaButti K."/>
            <person name="Lindquist E.A."/>
            <person name="Lipzen A."/>
            <person name="Lundell T."/>
            <person name="Morin E."/>
            <person name="Murat C."/>
            <person name="Riley R."/>
            <person name="Ohm R."/>
            <person name="Sun H."/>
            <person name="Tunlid A."/>
            <person name="Henrissat B."/>
            <person name="Grigoriev I.V."/>
            <person name="Hibbett D.S."/>
            <person name="Martin F."/>
        </authorList>
    </citation>
    <scope>NUCLEOTIDE SEQUENCE [LARGE SCALE GENOMIC DNA]</scope>
    <source>
        <strain evidence="6">Ve08.2h10</strain>
    </source>
</reference>
<dbReference type="PANTHER" id="PTHR46194">
    <property type="entry name" value="PEPTIDYL-TRNA HYDROLASE PTRHD1-RELATED"/>
    <property type="match status" value="1"/>
</dbReference>
<dbReference type="EC" id="3.1.1.29" evidence="1"/>
<name>A0A0D0DP90_9AGAM</name>
<dbReference type="EMBL" id="KN824825">
    <property type="protein sequence ID" value="KIL00843.1"/>
    <property type="molecule type" value="Genomic_DNA"/>
</dbReference>
<dbReference type="SUPFAM" id="SSF102462">
    <property type="entry name" value="Peptidyl-tRNA hydrolase II"/>
    <property type="match status" value="1"/>
</dbReference>
<evidence type="ECO:0000256" key="4">
    <source>
        <dbReference type="SAM" id="MobiDB-lite"/>
    </source>
</evidence>
<keyword evidence="6" id="KW-1185">Reference proteome</keyword>
<sequence length="151" mass="16834">MQTQATSTFELTTETSNDTSSQVSASEPLVMQIIVRRDLFDKEKWGHGPLMAQAAHAATAVLHETRDRVETIDYLADLKNMRKVVLQTPDASTLGKLSAALSSTDPSPIPHYLWTEQPENVPTCIAIAPNRKEKSIRRALDKSSCRLWRSD</sequence>
<evidence type="ECO:0000313" key="5">
    <source>
        <dbReference type="EMBL" id="KIL00843.1"/>
    </source>
</evidence>
<evidence type="ECO:0000256" key="3">
    <source>
        <dbReference type="ARBA" id="ARBA00048707"/>
    </source>
</evidence>
<reference evidence="5 6" key="1">
    <citation type="submission" date="2014-04" db="EMBL/GenBank/DDBJ databases">
        <authorList>
            <consortium name="DOE Joint Genome Institute"/>
            <person name="Kuo A."/>
            <person name="Kohler A."/>
            <person name="Jargeat P."/>
            <person name="Nagy L.G."/>
            <person name="Floudas D."/>
            <person name="Copeland A."/>
            <person name="Barry K.W."/>
            <person name="Cichocki N."/>
            <person name="Veneault-Fourrey C."/>
            <person name="LaButti K."/>
            <person name="Lindquist E.A."/>
            <person name="Lipzen A."/>
            <person name="Lundell T."/>
            <person name="Morin E."/>
            <person name="Murat C."/>
            <person name="Sun H."/>
            <person name="Tunlid A."/>
            <person name="Henrissat B."/>
            <person name="Grigoriev I.V."/>
            <person name="Hibbett D.S."/>
            <person name="Martin F."/>
            <person name="Nordberg H.P."/>
            <person name="Cantor M.N."/>
            <person name="Hua S.X."/>
        </authorList>
    </citation>
    <scope>NUCLEOTIDE SEQUENCE [LARGE SCALE GENOMIC DNA]</scope>
    <source>
        <strain evidence="5 6">Ve08.2h10</strain>
    </source>
</reference>
<accession>A0A0D0DP90</accession>
<evidence type="ECO:0000256" key="1">
    <source>
        <dbReference type="ARBA" id="ARBA00013260"/>
    </source>
</evidence>
<feature type="region of interest" description="Disordered" evidence="4">
    <location>
        <begin position="1"/>
        <end position="23"/>
    </location>
</feature>
<dbReference type="STRING" id="930991.A0A0D0DP90"/>
<evidence type="ECO:0000313" key="6">
    <source>
        <dbReference type="Proteomes" id="UP000054538"/>
    </source>
</evidence>
<dbReference type="InterPro" id="IPR042237">
    <property type="entry name" value="PTRHD1"/>
</dbReference>
<dbReference type="AlphaFoldDB" id="A0A0D0DP90"/>
<dbReference type="PANTHER" id="PTHR46194:SF1">
    <property type="entry name" value="PEPTIDYL-TRNA HYDROLASE PTRHD1-RELATED"/>
    <property type="match status" value="1"/>
</dbReference>
<comment type="catalytic activity">
    <reaction evidence="3">
        <text>an N-acyl-L-alpha-aminoacyl-tRNA + H2O = an N-acyl-L-amino acid + a tRNA + H(+)</text>
        <dbReference type="Rhea" id="RHEA:54448"/>
        <dbReference type="Rhea" id="RHEA-COMP:10123"/>
        <dbReference type="Rhea" id="RHEA-COMP:13883"/>
        <dbReference type="ChEBI" id="CHEBI:15377"/>
        <dbReference type="ChEBI" id="CHEBI:15378"/>
        <dbReference type="ChEBI" id="CHEBI:59874"/>
        <dbReference type="ChEBI" id="CHEBI:78442"/>
        <dbReference type="ChEBI" id="CHEBI:138191"/>
        <dbReference type="EC" id="3.1.1.29"/>
    </reaction>
</comment>
<dbReference type="InterPro" id="IPR023476">
    <property type="entry name" value="Pep_tRNA_hydro_II_dom_sf"/>
</dbReference>
<gene>
    <name evidence="5" type="ORF">PAXRUDRAFT_821180</name>
</gene>
<proteinExistence type="predicted"/>